<dbReference type="EMBL" id="MU004550">
    <property type="protein sequence ID" value="KAF2648224.1"/>
    <property type="molecule type" value="Genomic_DNA"/>
</dbReference>
<organism evidence="2 3">
    <name type="scientific">Lophiostoma macrostomum CBS 122681</name>
    <dbReference type="NCBI Taxonomy" id="1314788"/>
    <lineage>
        <taxon>Eukaryota</taxon>
        <taxon>Fungi</taxon>
        <taxon>Dikarya</taxon>
        <taxon>Ascomycota</taxon>
        <taxon>Pezizomycotina</taxon>
        <taxon>Dothideomycetes</taxon>
        <taxon>Pleosporomycetidae</taxon>
        <taxon>Pleosporales</taxon>
        <taxon>Lophiostomataceae</taxon>
        <taxon>Lophiostoma</taxon>
    </lineage>
</organism>
<feature type="region of interest" description="Disordered" evidence="1">
    <location>
        <begin position="13"/>
        <end position="32"/>
    </location>
</feature>
<reference evidence="2" key="1">
    <citation type="journal article" date="2020" name="Stud. Mycol.">
        <title>101 Dothideomycetes genomes: a test case for predicting lifestyles and emergence of pathogens.</title>
        <authorList>
            <person name="Haridas S."/>
            <person name="Albert R."/>
            <person name="Binder M."/>
            <person name="Bloem J."/>
            <person name="Labutti K."/>
            <person name="Salamov A."/>
            <person name="Andreopoulos B."/>
            <person name="Baker S."/>
            <person name="Barry K."/>
            <person name="Bills G."/>
            <person name="Bluhm B."/>
            <person name="Cannon C."/>
            <person name="Castanera R."/>
            <person name="Culley D."/>
            <person name="Daum C."/>
            <person name="Ezra D."/>
            <person name="Gonzalez J."/>
            <person name="Henrissat B."/>
            <person name="Kuo A."/>
            <person name="Liang C."/>
            <person name="Lipzen A."/>
            <person name="Lutzoni F."/>
            <person name="Magnuson J."/>
            <person name="Mondo S."/>
            <person name="Nolan M."/>
            <person name="Ohm R."/>
            <person name="Pangilinan J."/>
            <person name="Park H.-J."/>
            <person name="Ramirez L."/>
            <person name="Alfaro M."/>
            <person name="Sun H."/>
            <person name="Tritt A."/>
            <person name="Yoshinaga Y."/>
            <person name="Zwiers L.-H."/>
            <person name="Turgeon B."/>
            <person name="Goodwin S."/>
            <person name="Spatafora J."/>
            <person name="Crous P."/>
            <person name="Grigoriev I."/>
        </authorList>
    </citation>
    <scope>NUCLEOTIDE SEQUENCE</scope>
    <source>
        <strain evidence="2">CBS 122681</strain>
    </source>
</reference>
<dbReference type="OrthoDB" id="3910132at2759"/>
<evidence type="ECO:0000313" key="2">
    <source>
        <dbReference type="EMBL" id="KAF2648224.1"/>
    </source>
</evidence>
<dbReference type="AlphaFoldDB" id="A0A6A6SPY7"/>
<gene>
    <name evidence="2" type="ORF">K491DRAFT_699077</name>
</gene>
<name>A0A6A6SPY7_9PLEO</name>
<accession>A0A6A6SPY7</accession>
<protein>
    <submittedName>
        <fullName evidence="2">Uncharacterized protein</fullName>
    </submittedName>
</protein>
<proteinExistence type="predicted"/>
<sequence length="466" mass="51785">MQGQDHIMDIPGLYQNGPSISVGDRPSTGSRTATRLCPQGHEHDVWPTSGEIPIQKCERYCWLCGITVRNDASTLRKHVIQIHQAKQMMPIKVLPSTSGRKRITEPVISSAPILIDPGPEAPHPAESAPVKEFVNPHEVEFSGVSLSSPCHGIVHSETTNHAPLRRRLPMSRHLGTPQSEIMTLQKVQAGNLAALNQLRVSSAETMSKLQSLQAGQECQDTWITILSALFDVIGAVRIPESIPTAIAKSGWMYIKHRGVLTCIGFYFTINGVLIRADVEVRKRRTLMPLSPVSCCARVGISDHYWFMTDPQVLKVPRYTDHVLSYHIYPNQGPFEPFDPASLEGQLRGMAETRQRTDYQAFCGIFTTICRRKLQNFSVLHQNGEPEAGRLLPVSKVVVDLMERVLSQQHERGQNERIWGFGTTMTDFDSIYCRDQVISTASSTYTVSVLEELSADDPNTSMGSSGT</sequence>
<evidence type="ECO:0000313" key="3">
    <source>
        <dbReference type="Proteomes" id="UP000799324"/>
    </source>
</evidence>
<dbReference type="Proteomes" id="UP000799324">
    <property type="component" value="Unassembled WGS sequence"/>
</dbReference>
<evidence type="ECO:0000256" key="1">
    <source>
        <dbReference type="SAM" id="MobiDB-lite"/>
    </source>
</evidence>
<keyword evidence="3" id="KW-1185">Reference proteome</keyword>